<dbReference type="Gene3D" id="3.40.50.1780">
    <property type="match status" value="1"/>
</dbReference>
<dbReference type="Gene3D" id="3.10.20.740">
    <property type="match status" value="1"/>
</dbReference>
<evidence type="ECO:0000313" key="9">
    <source>
        <dbReference type="EMBL" id="GAA0743237.1"/>
    </source>
</evidence>
<dbReference type="NCBIfam" id="NF040763">
    <property type="entry name" value="FeFe_hydrog_A6"/>
    <property type="match status" value="1"/>
</dbReference>
<dbReference type="EMBL" id="BAAACG010000010">
    <property type="protein sequence ID" value="GAA0743237.1"/>
    <property type="molecule type" value="Genomic_DNA"/>
</dbReference>
<dbReference type="PROSITE" id="PS00198">
    <property type="entry name" value="4FE4S_FER_1"/>
    <property type="match status" value="1"/>
</dbReference>
<dbReference type="InterPro" id="IPR017900">
    <property type="entry name" value="4Fe4S_Fe_S_CS"/>
</dbReference>
<evidence type="ECO:0000256" key="5">
    <source>
        <dbReference type="ARBA" id="ARBA00023014"/>
    </source>
</evidence>
<dbReference type="SUPFAM" id="SSF54862">
    <property type="entry name" value="4Fe-4S ferredoxins"/>
    <property type="match status" value="1"/>
</dbReference>
<evidence type="ECO:0000259" key="6">
    <source>
        <dbReference type="PROSITE" id="PS51085"/>
    </source>
</evidence>
<sequence length="571" mass="63846">MNMVNLIIDNKKVTVEENTTILKAAKKAGIKIPTLCYLECQEVKGNCRLCVVEIKGRNKLVPSCATPVYEGMEVITTNKRLREIRKTILELMLSNHPKDCLTCIKNGDCELQTLAYEYNIRNIPFEHTNKWVPIDNNNPAIVRDPNKCIKCGRCIEACHKVQDMGIINFAFRSHDYTVTTAFNKTLDQTKCLLCGQCVLACPVGALYEKEDSDRVWDAIYDDEKHVIVQTAPAVRVALGEEFGLDKGTIVTNKMVAALKKLGFDKVFDTNFAADLTIMEEANELIYRIKNDGVLPMMTSCCPGWINFVEKNAPDLIPNLSTCKSPHEMLGSITKTYYAKVFNVDPSKIFMVSVMPCTAKKYESAREELSNDLLKDVDAVLTTRELGRMLKESGIDLKEIESEEFDSPLGESTGAGNIFGSTGGVMEAALRTAYEAVTGKVLCELDFKAVRGMDGIKEASVKLNDVTLNIAVVNGIKNAKKLEEKINSNQCNYHFVEVMTCPGGCVNGGGQPPIKNDNIKDRLNSLYEIDKNKTLRKSHENPDIIKIYDEFLEEPLSHISHKLLHTKYINRK</sequence>
<evidence type="ECO:0000313" key="10">
    <source>
        <dbReference type="Proteomes" id="UP001501510"/>
    </source>
</evidence>
<gene>
    <name evidence="9" type="ORF">GCM10008906_26760</name>
</gene>
<dbReference type="InterPro" id="IPR003149">
    <property type="entry name" value="Fe_hydrogenase_ssu"/>
</dbReference>
<comment type="cofactor">
    <cofactor evidence="1">
        <name>[4Fe-4S] cluster</name>
        <dbReference type="ChEBI" id="CHEBI:49883"/>
    </cofactor>
</comment>
<dbReference type="InterPro" id="IPR036991">
    <property type="entry name" value="Fe_hydrogenase_ssu_sf"/>
</dbReference>
<dbReference type="NCBIfam" id="TIGR02512">
    <property type="entry name" value="FeFe_hydrog_A"/>
    <property type="match status" value="1"/>
</dbReference>
<evidence type="ECO:0000259" key="7">
    <source>
        <dbReference type="PROSITE" id="PS51379"/>
    </source>
</evidence>
<keyword evidence="3" id="KW-0479">Metal-binding</keyword>
<dbReference type="SMART" id="SM00902">
    <property type="entry name" value="Fe_hyd_SSU"/>
    <property type="match status" value="1"/>
</dbReference>
<keyword evidence="2" id="KW-0004">4Fe-4S</keyword>
<feature type="domain" description="4Fe-4S ferredoxin-type" evidence="7">
    <location>
        <begin position="182"/>
        <end position="211"/>
    </location>
</feature>
<reference evidence="10" key="1">
    <citation type="journal article" date="2019" name="Int. J. Syst. Evol. Microbiol.">
        <title>The Global Catalogue of Microorganisms (GCM) 10K type strain sequencing project: providing services to taxonomists for standard genome sequencing and annotation.</title>
        <authorList>
            <consortium name="The Broad Institute Genomics Platform"/>
            <consortium name="The Broad Institute Genome Sequencing Center for Infectious Disease"/>
            <person name="Wu L."/>
            <person name="Ma J."/>
        </authorList>
    </citation>
    <scope>NUCLEOTIDE SEQUENCE [LARGE SCALE GENOMIC DNA]</scope>
    <source>
        <strain evidence="10">JCM 1407</strain>
    </source>
</reference>
<dbReference type="InterPro" id="IPR013352">
    <property type="entry name" value="Fe_hydrogenase_subset"/>
</dbReference>
<dbReference type="InterPro" id="IPR009016">
    <property type="entry name" value="Fe_hydrogenase"/>
</dbReference>
<dbReference type="CDD" id="cd00207">
    <property type="entry name" value="fer2"/>
    <property type="match status" value="1"/>
</dbReference>
<feature type="domain" description="4Fe-4S His(Cys)3-ligated-type" evidence="8">
    <location>
        <begin position="80"/>
        <end position="119"/>
    </location>
</feature>
<dbReference type="InterPro" id="IPR049830">
    <property type="entry name" value="HndD"/>
</dbReference>
<dbReference type="Pfam" id="PF02906">
    <property type="entry name" value="Fe_hyd_lg_C"/>
    <property type="match status" value="1"/>
</dbReference>
<feature type="domain" description="4Fe-4S ferredoxin-type" evidence="7">
    <location>
        <begin position="139"/>
        <end position="169"/>
    </location>
</feature>
<evidence type="ECO:0000256" key="2">
    <source>
        <dbReference type="ARBA" id="ARBA00022485"/>
    </source>
</evidence>
<evidence type="ECO:0000256" key="3">
    <source>
        <dbReference type="ARBA" id="ARBA00022723"/>
    </source>
</evidence>
<dbReference type="PANTHER" id="PTHR11615">
    <property type="entry name" value="NITRATE, FORMATE, IRON DEHYDROGENASE"/>
    <property type="match status" value="1"/>
</dbReference>
<dbReference type="Gene3D" id="3.40.950.10">
    <property type="entry name" value="Fe-only Hydrogenase (Larger Subunit), Chain L, domain 3"/>
    <property type="match status" value="1"/>
</dbReference>
<evidence type="ECO:0000256" key="4">
    <source>
        <dbReference type="ARBA" id="ARBA00023004"/>
    </source>
</evidence>
<feature type="domain" description="2Fe-2S ferredoxin-type" evidence="6">
    <location>
        <begin position="2"/>
        <end position="80"/>
    </location>
</feature>
<protein>
    <submittedName>
        <fullName evidence="9">NADH-dependent [FeFe] hydrogenase, group A6</fullName>
    </submittedName>
</protein>
<accession>A0ABP3UXR5</accession>
<keyword evidence="4" id="KW-0408">Iron</keyword>
<evidence type="ECO:0000259" key="8">
    <source>
        <dbReference type="PROSITE" id="PS51839"/>
    </source>
</evidence>
<dbReference type="Pfam" id="PF13510">
    <property type="entry name" value="Fer2_4"/>
    <property type="match status" value="1"/>
</dbReference>
<keyword evidence="5" id="KW-0411">Iron-sulfur</keyword>
<dbReference type="InterPro" id="IPR004108">
    <property type="entry name" value="Fe_hydrogenase_lsu_C"/>
</dbReference>
<organism evidence="9 10">
    <name type="scientific">Clostridium oceanicum</name>
    <dbReference type="NCBI Taxonomy" id="1543"/>
    <lineage>
        <taxon>Bacteria</taxon>
        <taxon>Bacillati</taxon>
        <taxon>Bacillota</taxon>
        <taxon>Clostridia</taxon>
        <taxon>Eubacteriales</taxon>
        <taxon>Clostridiaceae</taxon>
        <taxon>Clostridium</taxon>
    </lineage>
</organism>
<dbReference type="SUPFAM" id="SSF54292">
    <property type="entry name" value="2Fe-2S ferredoxin-like"/>
    <property type="match status" value="1"/>
</dbReference>
<comment type="caution">
    <text evidence="9">The sequence shown here is derived from an EMBL/GenBank/DDBJ whole genome shotgun (WGS) entry which is preliminary data.</text>
</comment>
<dbReference type="Pfam" id="PF10588">
    <property type="entry name" value="NADH-G_4Fe-4S_3"/>
    <property type="match status" value="1"/>
</dbReference>
<dbReference type="PROSITE" id="PS51839">
    <property type="entry name" value="4FE4S_HC3"/>
    <property type="match status" value="1"/>
</dbReference>
<name>A0ABP3UXR5_9CLOT</name>
<dbReference type="Gene3D" id="3.30.70.20">
    <property type="match status" value="1"/>
</dbReference>
<dbReference type="RefSeq" id="WP_343762204.1">
    <property type="nucleotide sequence ID" value="NZ_BAAACG010000010.1"/>
</dbReference>
<dbReference type="Proteomes" id="UP001501510">
    <property type="component" value="Unassembled WGS sequence"/>
</dbReference>
<dbReference type="Pfam" id="PF12838">
    <property type="entry name" value="Fer4_7"/>
    <property type="match status" value="1"/>
</dbReference>
<dbReference type="InterPro" id="IPR000283">
    <property type="entry name" value="NADH_UbQ_OxRdtase_75kDa_su_CS"/>
</dbReference>
<proteinExistence type="predicted"/>
<dbReference type="PROSITE" id="PS51379">
    <property type="entry name" value="4FE4S_FER_2"/>
    <property type="match status" value="2"/>
</dbReference>
<dbReference type="PROSITE" id="PS51085">
    <property type="entry name" value="2FE2S_FER_2"/>
    <property type="match status" value="1"/>
</dbReference>
<dbReference type="Pfam" id="PF02256">
    <property type="entry name" value="Fe_hyd_SSU"/>
    <property type="match status" value="1"/>
</dbReference>
<dbReference type="InterPro" id="IPR019574">
    <property type="entry name" value="NADH_UbQ_OxRdtase_Gsu_4Fe4S-bd"/>
</dbReference>
<dbReference type="InterPro" id="IPR050340">
    <property type="entry name" value="Cytosolic_Fe-S_CAF"/>
</dbReference>
<dbReference type="InterPro" id="IPR036010">
    <property type="entry name" value="2Fe-2S_ferredoxin-like_sf"/>
</dbReference>
<keyword evidence="10" id="KW-1185">Reference proteome</keyword>
<dbReference type="InterPro" id="IPR001041">
    <property type="entry name" value="2Fe-2S_ferredoxin-type"/>
</dbReference>
<dbReference type="PROSITE" id="PS00641">
    <property type="entry name" value="COMPLEX1_75K_1"/>
    <property type="match status" value="1"/>
</dbReference>
<dbReference type="SUPFAM" id="SSF53920">
    <property type="entry name" value="Fe-only hydrogenase"/>
    <property type="match status" value="1"/>
</dbReference>
<dbReference type="Gene3D" id="4.10.260.20">
    <property type="entry name" value="Iron hydrogenase, small subunit"/>
    <property type="match status" value="1"/>
</dbReference>
<dbReference type="SMART" id="SM00929">
    <property type="entry name" value="NADH-G_4Fe-4S_3"/>
    <property type="match status" value="1"/>
</dbReference>
<evidence type="ECO:0000256" key="1">
    <source>
        <dbReference type="ARBA" id="ARBA00001966"/>
    </source>
</evidence>
<dbReference type="InterPro" id="IPR017896">
    <property type="entry name" value="4Fe4S_Fe-S-bd"/>
</dbReference>